<dbReference type="Proteomes" id="UP000640052">
    <property type="component" value="Unassembled WGS sequence"/>
</dbReference>
<reference evidence="1" key="1">
    <citation type="submission" date="2021-01" db="EMBL/GenBank/DDBJ databases">
        <title>Whole genome shotgun sequence of Acrocarpospora phusangensis NBRC 108782.</title>
        <authorList>
            <person name="Komaki H."/>
            <person name="Tamura T."/>
        </authorList>
    </citation>
    <scope>NUCLEOTIDE SEQUENCE</scope>
    <source>
        <strain evidence="1">NBRC 108782</strain>
    </source>
</reference>
<dbReference type="AlphaFoldDB" id="A0A919QEF6"/>
<comment type="caution">
    <text evidence="1">The sequence shown here is derived from an EMBL/GenBank/DDBJ whole genome shotgun (WGS) entry which is preliminary data.</text>
</comment>
<dbReference type="EMBL" id="BOOA01000054">
    <property type="protein sequence ID" value="GIH27341.1"/>
    <property type="molecule type" value="Genomic_DNA"/>
</dbReference>
<organism evidence="1 2">
    <name type="scientific">Acrocarpospora phusangensis</name>
    <dbReference type="NCBI Taxonomy" id="1070424"/>
    <lineage>
        <taxon>Bacteria</taxon>
        <taxon>Bacillati</taxon>
        <taxon>Actinomycetota</taxon>
        <taxon>Actinomycetes</taxon>
        <taxon>Streptosporangiales</taxon>
        <taxon>Streptosporangiaceae</taxon>
        <taxon>Acrocarpospora</taxon>
    </lineage>
</organism>
<name>A0A919QEF6_9ACTN</name>
<evidence type="ECO:0000313" key="2">
    <source>
        <dbReference type="Proteomes" id="UP000640052"/>
    </source>
</evidence>
<evidence type="ECO:0000313" key="1">
    <source>
        <dbReference type="EMBL" id="GIH27341.1"/>
    </source>
</evidence>
<protein>
    <submittedName>
        <fullName evidence="1">Uncharacterized protein</fullName>
    </submittedName>
</protein>
<proteinExistence type="predicted"/>
<gene>
    <name evidence="1" type="ORF">Aph01nite_56510</name>
</gene>
<accession>A0A919QEF6</accession>
<keyword evidence="2" id="KW-1185">Reference proteome</keyword>
<sequence>MPAQLEFELHPVYRPTEKLILDALSGAGGPRSGQACQWFSAPQLARLVQQPYGYSHIATSGNGPRLRAQLPEADVIHVLRIGLQRVRSGAIADLGVGPQIMETIPKPGDFRVQSATRVIWWITVPYSGDESLDWDRLTRSERECSQYMAFSGPPDGMACLFVPELDRAKYPEFHWSPFVGDRTFQRKLLTIG</sequence>